<comment type="caution">
    <text evidence="1">The sequence shown here is derived from an EMBL/GenBank/DDBJ whole genome shotgun (WGS) entry which is preliminary data.</text>
</comment>
<dbReference type="Pfam" id="PF05135">
    <property type="entry name" value="Phage_connect_1"/>
    <property type="match status" value="1"/>
</dbReference>
<dbReference type="PATRIC" id="fig|1330534.3.peg.3665"/>
<accession>U4QYG8</accession>
<dbReference type="STRING" id="1330534.L323_18470"/>
<gene>
    <name evidence="1" type="ORF">L323_18470</name>
</gene>
<evidence type="ECO:0000313" key="2">
    <source>
        <dbReference type="Proteomes" id="UP000016860"/>
    </source>
</evidence>
<dbReference type="RefSeq" id="WP_020817066.1">
    <property type="nucleotide sequence ID" value="NZ_ATAY01000094.1"/>
</dbReference>
<dbReference type="CDD" id="cd08054">
    <property type="entry name" value="gp6"/>
    <property type="match status" value="1"/>
</dbReference>
<reference evidence="1 2" key="1">
    <citation type="journal article" date="2013" name="Genome Announc.">
        <title>Draft Genome Sequence of the Cellulolytic Bacterium Clostridium papyrosolvens C7 (ATCC 700395).</title>
        <authorList>
            <person name="Zepeda V."/>
            <person name="Dassa B."/>
            <person name="Borovok I."/>
            <person name="Lamed R."/>
            <person name="Bayer E.A."/>
            <person name="Cate J.H."/>
        </authorList>
    </citation>
    <scope>NUCLEOTIDE SEQUENCE [LARGE SCALE GENOMIC DNA]</scope>
    <source>
        <strain evidence="1 2">C7</strain>
    </source>
</reference>
<dbReference type="EMBL" id="ATAY01000094">
    <property type="protein sequence ID" value="EPR08114.1"/>
    <property type="molecule type" value="Genomic_DNA"/>
</dbReference>
<dbReference type="InterPro" id="IPR006450">
    <property type="entry name" value="Phage_HK97_gp6-like"/>
</dbReference>
<sequence length="95" mass="10768">MGESMLVTLEEAKLYLRLDNDSEDALIANLINTAQLLCEDIIRKKVDTLEKIPETLKIGVLYGVTYLYENREQADYNGLIKTLAGLLFGVRDEVF</sequence>
<proteinExistence type="predicted"/>
<dbReference type="NCBIfam" id="TIGR01560">
    <property type="entry name" value="put_DNA_pack"/>
    <property type="match status" value="1"/>
</dbReference>
<dbReference type="Proteomes" id="UP000016860">
    <property type="component" value="Unassembled WGS sequence"/>
</dbReference>
<dbReference type="AlphaFoldDB" id="U4QYG8"/>
<dbReference type="InterPro" id="IPR021146">
    <property type="entry name" value="Phage_gp6-like_head-tail"/>
</dbReference>
<evidence type="ECO:0000313" key="1">
    <source>
        <dbReference type="EMBL" id="EPR08114.1"/>
    </source>
</evidence>
<protein>
    <recommendedName>
        <fullName evidence="3">Phage gp6-like head-tail connector protein</fullName>
    </recommendedName>
</protein>
<name>U4QYG8_9FIRM</name>
<organism evidence="1 2">
    <name type="scientific">Ruminiclostridium papyrosolvens C7</name>
    <dbReference type="NCBI Taxonomy" id="1330534"/>
    <lineage>
        <taxon>Bacteria</taxon>
        <taxon>Bacillati</taxon>
        <taxon>Bacillota</taxon>
        <taxon>Clostridia</taxon>
        <taxon>Eubacteriales</taxon>
        <taxon>Oscillospiraceae</taxon>
        <taxon>Ruminiclostridium</taxon>
    </lineage>
</organism>
<dbReference type="Gene3D" id="1.10.3230.30">
    <property type="entry name" value="Phage gp6-like head-tail connector protein"/>
    <property type="match status" value="1"/>
</dbReference>
<evidence type="ECO:0008006" key="3">
    <source>
        <dbReference type="Google" id="ProtNLM"/>
    </source>
</evidence>